<organism evidence="1 2">
    <name type="scientific">Nocardioides humi</name>
    <dbReference type="NCBI Taxonomy" id="449461"/>
    <lineage>
        <taxon>Bacteria</taxon>
        <taxon>Bacillati</taxon>
        <taxon>Actinomycetota</taxon>
        <taxon>Actinomycetes</taxon>
        <taxon>Propionibacteriales</taxon>
        <taxon>Nocardioidaceae</taxon>
        <taxon>Nocardioides</taxon>
    </lineage>
</organism>
<keyword evidence="2" id="KW-1185">Reference proteome</keyword>
<evidence type="ECO:0008006" key="3">
    <source>
        <dbReference type="Google" id="ProtNLM"/>
    </source>
</evidence>
<reference evidence="1 2" key="1">
    <citation type="journal article" date="2019" name="Int. J. Syst. Evol. Microbiol.">
        <title>The Global Catalogue of Microorganisms (GCM) 10K type strain sequencing project: providing services to taxonomists for standard genome sequencing and annotation.</title>
        <authorList>
            <consortium name="The Broad Institute Genomics Platform"/>
            <consortium name="The Broad Institute Genome Sequencing Center for Infectious Disease"/>
            <person name="Wu L."/>
            <person name="Ma J."/>
        </authorList>
    </citation>
    <scope>NUCLEOTIDE SEQUENCE [LARGE SCALE GENOMIC DNA]</scope>
    <source>
        <strain evidence="1 2">JCM 14942</strain>
    </source>
</reference>
<comment type="caution">
    <text evidence="1">The sequence shown here is derived from an EMBL/GenBank/DDBJ whole genome shotgun (WGS) entry which is preliminary data.</text>
</comment>
<sequence length="125" mass="14114">MAAPMKQSVRIVIAMTYFRCLRARSAWGLEPAVVIRMASMAPTLRRCRAEYAAGMSNRTYRVSEIVGTSPDGIDQAIHNGVERAGQTLRHLDWFEVSQVRGQIKDGTVEHFQVTMKIGFRLEDDE</sequence>
<proteinExistence type="predicted"/>
<dbReference type="Proteomes" id="UP001500842">
    <property type="component" value="Unassembled WGS sequence"/>
</dbReference>
<dbReference type="PANTHER" id="PTHR39324">
    <property type="entry name" value="CALCIUM DODECIN"/>
    <property type="match status" value="1"/>
</dbReference>
<dbReference type="InterPro" id="IPR009923">
    <property type="entry name" value="Dodecin"/>
</dbReference>
<dbReference type="PANTHER" id="PTHR39324:SF1">
    <property type="entry name" value="CALCIUM DODECIN"/>
    <property type="match status" value="1"/>
</dbReference>
<dbReference type="Pfam" id="PF07311">
    <property type="entry name" value="Dodecin"/>
    <property type="match status" value="1"/>
</dbReference>
<name>A0ABN2BC47_9ACTN</name>
<evidence type="ECO:0000313" key="2">
    <source>
        <dbReference type="Proteomes" id="UP001500842"/>
    </source>
</evidence>
<dbReference type="Gene3D" id="3.30.1660.10">
    <property type="entry name" value="Flavin-binding protein dodecin"/>
    <property type="match status" value="1"/>
</dbReference>
<dbReference type="NCBIfam" id="NF043052">
    <property type="entry name" value="DodecBact"/>
    <property type="match status" value="1"/>
</dbReference>
<dbReference type="InterPro" id="IPR025543">
    <property type="entry name" value="Dodecin-like"/>
</dbReference>
<protein>
    <recommendedName>
        <fullName evidence="3">Dodecin domain-containing protein</fullName>
    </recommendedName>
</protein>
<dbReference type="EMBL" id="BAAAOR010000030">
    <property type="protein sequence ID" value="GAA1535876.1"/>
    <property type="molecule type" value="Genomic_DNA"/>
</dbReference>
<accession>A0ABN2BC47</accession>
<dbReference type="InterPro" id="IPR036694">
    <property type="entry name" value="Dodecin-like_sf"/>
</dbReference>
<dbReference type="InterPro" id="IPR050049">
    <property type="entry name" value="Dodecin_bact"/>
</dbReference>
<evidence type="ECO:0000313" key="1">
    <source>
        <dbReference type="EMBL" id="GAA1535876.1"/>
    </source>
</evidence>
<gene>
    <name evidence="1" type="ORF">GCM10009788_43340</name>
</gene>
<dbReference type="SUPFAM" id="SSF89807">
    <property type="entry name" value="Dodecin-like"/>
    <property type="match status" value="1"/>
</dbReference>